<dbReference type="InterPro" id="IPR050818">
    <property type="entry name" value="KCNH_animal-type"/>
</dbReference>
<evidence type="ECO:0000259" key="14">
    <source>
        <dbReference type="PROSITE" id="PS50042"/>
    </source>
</evidence>
<dbReference type="InterPro" id="IPR005821">
    <property type="entry name" value="Ion_trans_dom"/>
</dbReference>
<keyword evidence="16" id="KW-1185">Reference proteome</keyword>
<feature type="transmembrane region" description="Helical" evidence="13">
    <location>
        <begin position="165"/>
        <end position="186"/>
    </location>
</feature>
<dbReference type="InterPro" id="IPR003938">
    <property type="entry name" value="K_chnl_volt-dep_EAG/ELK/ERG"/>
</dbReference>
<evidence type="ECO:0000256" key="10">
    <source>
        <dbReference type="ARBA" id="ARBA00023136"/>
    </source>
</evidence>
<comment type="caution">
    <text evidence="15">The sequence shown here is derived from an EMBL/GenBank/DDBJ whole genome shotgun (WGS) entry which is preliminary data.</text>
</comment>
<dbReference type="GO" id="GO:0034702">
    <property type="term" value="C:monoatomic ion channel complex"/>
    <property type="evidence" value="ECO:0007669"/>
    <property type="project" value="UniProtKB-KW"/>
</dbReference>
<dbReference type="CDD" id="cd00038">
    <property type="entry name" value="CAP_ED"/>
    <property type="match status" value="1"/>
</dbReference>
<keyword evidence="6" id="KW-0851">Voltage-gated channel</keyword>
<evidence type="ECO:0000256" key="3">
    <source>
        <dbReference type="ARBA" id="ARBA00022538"/>
    </source>
</evidence>
<feature type="region of interest" description="Disordered" evidence="12">
    <location>
        <begin position="540"/>
        <end position="569"/>
    </location>
</feature>
<feature type="transmembrane region" description="Helical" evidence="13">
    <location>
        <begin position="376"/>
        <end position="400"/>
    </location>
</feature>
<evidence type="ECO:0000256" key="12">
    <source>
        <dbReference type="SAM" id="MobiDB-lite"/>
    </source>
</evidence>
<keyword evidence="5" id="KW-0631">Potassium channel</keyword>
<accession>A0AAE0L5M0</accession>
<dbReference type="PROSITE" id="PS50042">
    <property type="entry name" value="CNMP_BINDING_3"/>
    <property type="match status" value="2"/>
</dbReference>
<keyword evidence="9" id="KW-0406">Ion transport</keyword>
<evidence type="ECO:0000256" key="2">
    <source>
        <dbReference type="ARBA" id="ARBA00022448"/>
    </source>
</evidence>
<dbReference type="SUPFAM" id="SSF81324">
    <property type="entry name" value="Voltage-gated potassium channels"/>
    <property type="match status" value="1"/>
</dbReference>
<evidence type="ECO:0000313" key="16">
    <source>
        <dbReference type="Proteomes" id="UP001190700"/>
    </source>
</evidence>
<dbReference type="AlphaFoldDB" id="A0AAE0L5M0"/>
<dbReference type="Pfam" id="PF00520">
    <property type="entry name" value="Ion_trans"/>
    <property type="match status" value="1"/>
</dbReference>
<dbReference type="GO" id="GO:0005886">
    <property type="term" value="C:plasma membrane"/>
    <property type="evidence" value="ECO:0007669"/>
    <property type="project" value="TreeGrafter"/>
</dbReference>
<dbReference type="Gene3D" id="1.10.287.70">
    <property type="match status" value="1"/>
</dbReference>
<name>A0AAE0L5M0_9CHLO</name>
<dbReference type="EMBL" id="LGRX02008886">
    <property type="protein sequence ID" value="KAK3272585.1"/>
    <property type="molecule type" value="Genomic_DNA"/>
</dbReference>
<organism evidence="15 16">
    <name type="scientific">Cymbomonas tetramitiformis</name>
    <dbReference type="NCBI Taxonomy" id="36881"/>
    <lineage>
        <taxon>Eukaryota</taxon>
        <taxon>Viridiplantae</taxon>
        <taxon>Chlorophyta</taxon>
        <taxon>Pyramimonadophyceae</taxon>
        <taxon>Pyramimonadales</taxon>
        <taxon>Pyramimonadaceae</taxon>
        <taxon>Cymbomonas</taxon>
    </lineage>
</organism>
<evidence type="ECO:0000256" key="13">
    <source>
        <dbReference type="SAM" id="Phobius"/>
    </source>
</evidence>
<feature type="transmembrane region" description="Helical" evidence="13">
    <location>
        <begin position="198"/>
        <end position="220"/>
    </location>
</feature>
<feature type="region of interest" description="Disordered" evidence="12">
    <location>
        <begin position="24"/>
        <end position="115"/>
    </location>
</feature>
<dbReference type="GO" id="GO:0005249">
    <property type="term" value="F:voltage-gated potassium channel activity"/>
    <property type="evidence" value="ECO:0007669"/>
    <property type="project" value="InterPro"/>
</dbReference>
<gene>
    <name evidence="15" type="ORF">CYMTET_19130</name>
</gene>
<dbReference type="Gene3D" id="2.60.120.10">
    <property type="entry name" value="Jelly Rolls"/>
    <property type="match status" value="1"/>
</dbReference>
<protein>
    <recommendedName>
        <fullName evidence="14">Cyclic nucleotide-binding domain-containing protein</fullName>
    </recommendedName>
</protein>
<dbReference type="InterPro" id="IPR000595">
    <property type="entry name" value="cNMP-bd_dom"/>
</dbReference>
<evidence type="ECO:0000256" key="8">
    <source>
        <dbReference type="ARBA" id="ARBA00022989"/>
    </source>
</evidence>
<sequence>MSPISPLPALCPVVFMASAAPGARTVREAREAGTVKRRGGGRSRGEAGGGPEEAVRTVKSGEAGAVQARRKQAVKSGGRGRSSEARPAANAYENPAFKRPSRTKKRTFTHGRGNASEDDTVDVDYILQRQIKAIHNLITVDAIRDGSNIRDVSSFYIDPRSHFRVYWDLTVVTLVIYTTVSIPFQFAFNPDQPQALEVLDYLIDALFVVDIWLNFYTAFFDSFGRMKAKKEHIVSNYMGGWFMWDVLATIPAEVILVAVDQGGGQAQLFSLLKFPRLLRLGRIIKYMERQQFATTMHIARLVLMVLLVCHWMGCVWWVTCDLLTSSCKDEDGEEEVCWCKRAAYADLQTAYVTSLYTAILSTMGEGADTQSDEQRMIAGTMTLFGSFMMAMVFGNVAALINGMNSKAMEFQSHAQSCDEVMQYLQVPTEIQERVKQFFEYSWLRFRGVTGIEGFTAQLSPYLREEIVTYFRCHVVMEVPYFVSLPSATKKCLMLHMETVVGTPGDVMLQAGMSSGGLFFVAHGSAKVLFLEEPAVKTLLHHGNGESRKSRGRRSRTGSGSRSTGKMERVYTGIKQRTSSMINMMAESTGVQRSANKEMNQILLTEGLPGTILLEGDYFGEMSLMYPEVPSAASVLAVTFVDAHVLSQEGFQAVCKKFPDLMPHMKMRERELNAEWNEQYAAYNKAPNDSPGHHLSEQSIVEESGEAPEVGEASAEEETNDSWDQSLKSSAIYTSNPVHNDPVYSATDLSLHQIDHNSRQSVLYEEQGLDAYQDERHDECFNFLHDNDQNGSGDFMMDPMEHEETPYVEMSNI</sequence>
<keyword evidence="3" id="KW-0633">Potassium transport</keyword>
<evidence type="ECO:0000256" key="4">
    <source>
        <dbReference type="ARBA" id="ARBA00022692"/>
    </source>
</evidence>
<feature type="compositionally biased region" description="Basic residues" evidence="12">
    <location>
        <begin position="99"/>
        <end position="109"/>
    </location>
</feature>
<keyword evidence="11" id="KW-0407">Ion channel</keyword>
<feature type="domain" description="Cyclic nucleotide-binding" evidence="14">
    <location>
        <begin position="612"/>
        <end position="653"/>
    </location>
</feature>
<dbReference type="GO" id="GO:0042391">
    <property type="term" value="P:regulation of membrane potential"/>
    <property type="evidence" value="ECO:0007669"/>
    <property type="project" value="TreeGrafter"/>
</dbReference>
<dbReference type="PRINTS" id="PR01463">
    <property type="entry name" value="EAGCHANLFMLY"/>
</dbReference>
<keyword evidence="8 13" id="KW-1133">Transmembrane helix</keyword>
<feature type="domain" description="Cyclic nucleotide-binding" evidence="14">
    <location>
        <begin position="480"/>
        <end position="545"/>
    </location>
</feature>
<keyword evidence="7" id="KW-0630">Potassium</keyword>
<reference evidence="15 16" key="1">
    <citation type="journal article" date="2015" name="Genome Biol. Evol.">
        <title>Comparative Genomics of a Bacterivorous Green Alga Reveals Evolutionary Causalities and Consequences of Phago-Mixotrophic Mode of Nutrition.</title>
        <authorList>
            <person name="Burns J.A."/>
            <person name="Paasch A."/>
            <person name="Narechania A."/>
            <person name="Kim E."/>
        </authorList>
    </citation>
    <scope>NUCLEOTIDE SEQUENCE [LARGE SCALE GENOMIC DNA]</scope>
    <source>
        <strain evidence="15 16">PLY_AMNH</strain>
    </source>
</reference>
<evidence type="ECO:0000256" key="1">
    <source>
        <dbReference type="ARBA" id="ARBA00004141"/>
    </source>
</evidence>
<keyword evidence="4 13" id="KW-0812">Transmembrane</keyword>
<evidence type="ECO:0000256" key="6">
    <source>
        <dbReference type="ARBA" id="ARBA00022882"/>
    </source>
</evidence>
<dbReference type="SUPFAM" id="SSF51206">
    <property type="entry name" value="cAMP-binding domain-like"/>
    <property type="match status" value="1"/>
</dbReference>
<proteinExistence type="predicted"/>
<dbReference type="InterPro" id="IPR014710">
    <property type="entry name" value="RmlC-like_jellyroll"/>
</dbReference>
<evidence type="ECO:0000313" key="15">
    <source>
        <dbReference type="EMBL" id="KAK3272585.1"/>
    </source>
</evidence>
<evidence type="ECO:0000256" key="5">
    <source>
        <dbReference type="ARBA" id="ARBA00022826"/>
    </source>
</evidence>
<dbReference type="InterPro" id="IPR018490">
    <property type="entry name" value="cNMP-bd_dom_sf"/>
</dbReference>
<keyword evidence="2" id="KW-0813">Transport</keyword>
<evidence type="ECO:0000256" key="11">
    <source>
        <dbReference type="ARBA" id="ARBA00023303"/>
    </source>
</evidence>
<feature type="compositionally biased region" description="Basic and acidic residues" evidence="12">
    <location>
        <begin position="25"/>
        <end position="34"/>
    </location>
</feature>
<dbReference type="Proteomes" id="UP001190700">
    <property type="component" value="Unassembled WGS sequence"/>
</dbReference>
<dbReference type="PANTHER" id="PTHR10217:SF435">
    <property type="entry name" value="POTASSIUM VOLTAGE-GATED CHANNEL PROTEIN EAG"/>
    <property type="match status" value="1"/>
</dbReference>
<feature type="region of interest" description="Disordered" evidence="12">
    <location>
        <begin position="701"/>
        <end position="723"/>
    </location>
</feature>
<dbReference type="PANTHER" id="PTHR10217">
    <property type="entry name" value="VOLTAGE AND LIGAND GATED POTASSIUM CHANNEL"/>
    <property type="match status" value="1"/>
</dbReference>
<evidence type="ECO:0000256" key="9">
    <source>
        <dbReference type="ARBA" id="ARBA00023065"/>
    </source>
</evidence>
<evidence type="ECO:0000256" key="7">
    <source>
        <dbReference type="ARBA" id="ARBA00022958"/>
    </source>
</evidence>
<keyword evidence="10 13" id="KW-0472">Membrane</keyword>
<comment type="subcellular location">
    <subcellularLocation>
        <location evidence="1">Membrane</location>
        <topology evidence="1">Multi-pass membrane protein</topology>
    </subcellularLocation>
</comment>
<feature type="transmembrane region" description="Helical" evidence="13">
    <location>
        <begin position="298"/>
        <end position="318"/>
    </location>
</feature>
<dbReference type="Gene3D" id="1.10.287.630">
    <property type="entry name" value="Helix hairpin bin"/>
    <property type="match status" value="1"/>
</dbReference>